<comment type="similarity">
    <text evidence="1">Belongs to the UPF0213 family.</text>
</comment>
<comment type="caution">
    <text evidence="3">The sequence shown here is derived from an EMBL/GenBank/DDBJ whole genome shotgun (WGS) entry which is preliminary data.</text>
</comment>
<dbReference type="CDD" id="cd10449">
    <property type="entry name" value="GIY-YIG_SLX1_like"/>
    <property type="match status" value="1"/>
</dbReference>
<proteinExistence type="inferred from homology"/>
<dbReference type="InterPro" id="IPR035901">
    <property type="entry name" value="GIY-YIG_endonuc_sf"/>
</dbReference>
<dbReference type="PANTHER" id="PTHR34477">
    <property type="entry name" value="UPF0213 PROTEIN YHBQ"/>
    <property type="match status" value="1"/>
</dbReference>
<evidence type="ECO:0000313" key="4">
    <source>
        <dbReference type="Proteomes" id="UP000229554"/>
    </source>
</evidence>
<accession>A0A2M8KRP6</accession>
<protein>
    <submittedName>
        <fullName evidence="3">Excinuclease ABC subunit C</fullName>
    </submittedName>
</protein>
<dbReference type="Pfam" id="PF01541">
    <property type="entry name" value="GIY-YIG"/>
    <property type="match status" value="1"/>
</dbReference>
<dbReference type="Gene3D" id="3.40.1440.10">
    <property type="entry name" value="GIY-YIG endonuclease"/>
    <property type="match status" value="1"/>
</dbReference>
<dbReference type="AlphaFoldDB" id="A0A2M8KRP6"/>
<dbReference type="SUPFAM" id="SSF82771">
    <property type="entry name" value="GIY-YIG endonuclease"/>
    <property type="match status" value="1"/>
</dbReference>
<dbReference type="InterPro" id="IPR050190">
    <property type="entry name" value="UPF0213_domain"/>
</dbReference>
<name>A0A2M8KRP6_9BACT</name>
<dbReference type="EMBL" id="PFED01000173">
    <property type="protein sequence ID" value="PJE62575.1"/>
    <property type="molecule type" value="Genomic_DNA"/>
</dbReference>
<evidence type="ECO:0000313" key="3">
    <source>
        <dbReference type="EMBL" id="PJE62575.1"/>
    </source>
</evidence>
<feature type="domain" description="GIY-YIG" evidence="2">
    <location>
        <begin position="1"/>
        <end position="73"/>
    </location>
</feature>
<reference evidence="4" key="1">
    <citation type="submission" date="2017-09" db="EMBL/GenBank/DDBJ databases">
        <title>Depth-based differentiation of microbial function through sediment-hosted aquifers and enrichment of novel symbionts in the deep terrestrial subsurface.</title>
        <authorList>
            <person name="Probst A.J."/>
            <person name="Ladd B."/>
            <person name="Jarett J.K."/>
            <person name="Geller-Mcgrath D.E."/>
            <person name="Sieber C.M.K."/>
            <person name="Emerson J.B."/>
            <person name="Anantharaman K."/>
            <person name="Thomas B.C."/>
            <person name="Malmstrom R."/>
            <person name="Stieglmeier M."/>
            <person name="Klingl A."/>
            <person name="Woyke T."/>
            <person name="Ryan C.M."/>
            <person name="Banfield J.F."/>
        </authorList>
    </citation>
    <scope>NUCLEOTIDE SEQUENCE [LARGE SCALE GENOMIC DNA]</scope>
</reference>
<dbReference type="Proteomes" id="UP000229554">
    <property type="component" value="Unassembled WGS sequence"/>
</dbReference>
<evidence type="ECO:0000259" key="2">
    <source>
        <dbReference type="PROSITE" id="PS50164"/>
    </source>
</evidence>
<dbReference type="PANTHER" id="PTHR34477:SF5">
    <property type="entry name" value="BSL5627 PROTEIN"/>
    <property type="match status" value="1"/>
</dbReference>
<gene>
    <name evidence="3" type="ORF">COU88_04260</name>
</gene>
<dbReference type="PROSITE" id="PS50164">
    <property type="entry name" value="GIY_YIG"/>
    <property type="match status" value="1"/>
</dbReference>
<organism evidence="3 4">
    <name type="scientific">Candidatus Roizmanbacteria bacterium CG10_big_fil_rev_8_21_14_0_10_39_6</name>
    <dbReference type="NCBI Taxonomy" id="1974853"/>
    <lineage>
        <taxon>Bacteria</taxon>
        <taxon>Candidatus Roizmaniibacteriota</taxon>
    </lineage>
</organism>
<dbReference type="InterPro" id="IPR000305">
    <property type="entry name" value="GIY-YIG_endonuc"/>
</dbReference>
<sequence length="81" mass="9725">MYYVYILKGEKHLYVGQTSDLERRIKEHSSGKVWTTKRMGAIELVYYEAFKAKKDAMRRERYFKSTKGKRVLKLMLIESLK</sequence>
<evidence type="ECO:0000256" key="1">
    <source>
        <dbReference type="ARBA" id="ARBA00007435"/>
    </source>
</evidence>